<dbReference type="Proteomes" id="UP001596045">
    <property type="component" value="Unassembled WGS sequence"/>
</dbReference>
<evidence type="ECO:0000313" key="2">
    <source>
        <dbReference type="Proteomes" id="UP001596045"/>
    </source>
</evidence>
<accession>A0ABW0M4L3</accession>
<organism evidence="1 2">
    <name type="scientific">Paraherbaspirillum soli</name>
    <dbReference type="NCBI Taxonomy" id="631222"/>
    <lineage>
        <taxon>Bacteria</taxon>
        <taxon>Pseudomonadati</taxon>
        <taxon>Pseudomonadota</taxon>
        <taxon>Betaproteobacteria</taxon>
        <taxon>Burkholderiales</taxon>
        <taxon>Oxalobacteraceae</taxon>
        <taxon>Paraherbaspirillum</taxon>
    </lineage>
</organism>
<keyword evidence="2" id="KW-1185">Reference proteome</keyword>
<dbReference type="RefSeq" id="WP_378994447.1">
    <property type="nucleotide sequence ID" value="NZ_JBHSMT010000005.1"/>
</dbReference>
<protein>
    <submittedName>
        <fullName evidence="1">Uncharacterized protein</fullName>
    </submittedName>
</protein>
<name>A0ABW0M4L3_9BURK</name>
<proteinExistence type="predicted"/>
<gene>
    <name evidence="1" type="ORF">ACFPM8_02065</name>
</gene>
<dbReference type="EMBL" id="JBHSMT010000005">
    <property type="protein sequence ID" value="MFC5472734.1"/>
    <property type="molecule type" value="Genomic_DNA"/>
</dbReference>
<sequence length="64" mass="6940">MSHRQTAQFFATPCIHAVYGGPAWFELAEAAGIESTSLENKKAVINLAFLSQNSPKTTQLMTAL</sequence>
<evidence type="ECO:0000313" key="1">
    <source>
        <dbReference type="EMBL" id="MFC5472734.1"/>
    </source>
</evidence>
<comment type="caution">
    <text evidence="1">The sequence shown here is derived from an EMBL/GenBank/DDBJ whole genome shotgun (WGS) entry which is preliminary data.</text>
</comment>
<reference evidence="2" key="1">
    <citation type="journal article" date="2019" name="Int. J. Syst. Evol. Microbiol.">
        <title>The Global Catalogue of Microorganisms (GCM) 10K type strain sequencing project: providing services to taxonomists for standard genome sequencing and annotation.</title>
        <authorList>
            <consortium name="The Broad Institute Genomics Platform"/>
            <consortium name="The Broad Institute Genome Sequencing Center for Infectious Disease"/>
            <person name="Wu L."/>
            <person name="Ma J."/>
        </authorList>
    </citation>
    <scope>NUCLEOTIDE SEQUENCE [LARGE SCALE GENOMIC DNA]</scope>
    <source>
        <strain evidence="2">JCM 17066</strain>
    </source>
</reference>